<organism evidence="1">
    <name type="scientific">Ignisphaera aggregans</name>
    <dbReference type="NCBI Taxonomy" id="334771"/>
    <lineage>
        <taxon>Archaea</taxon>
        <taxon>Thermoproteota</taxon>
        <taxon>Thermoprotei</taxon>
        <taxon>Desulfurococcales</taxon>
        <taxon>Desulfurococcaceae</taxon>
        <taxon>Ignisphaera</taxon>
    </lineage>
</organism>
<evidence type="ECO:0000313" key="1">
    <source>
        <dbReference type="EMBL" id="HHR96286.1"/>
    </source>
</evidence>
<proteinExistence type="predicted"/>
<reference evidence="1" key="1">
    <citation type="journal article" date="2020" name="mSystems">
        <title>Genome- and Community-Level Interaction Insights into Carbon Utilization and Element Cycling Functions of Hydrothermarchaeota in Hydrothermal Sediment.</title>
        <authorList>
            <person name="Zhou Z."/>
            <person name="Liu Y."/>
            <person name="Xu W."/>
            <person name="Pan J."/>
            <person name="Luo Z.H."/>
            <person name="Li M."/>
        </authorList>
    </citation>
    <scope>NUCLEOTIDE SEQUENCE [LARGE SCALE GENOMIC DNA]</scope>
    <source>
        <strain evidence="1">SpSt-1</strain>
    </source>
</reference>
<protein>
    <recommendedName>
        <fullName evidence="2">DUF86 domain-containing protein</fullName>
    </recommendedName>
</protein>
<dbReference type="Gene3D" id="1.20.120.580">
    <property type="entry name" value="bsu32300-like"/>
    <property type="match status" value="1"/>
</dbReference>
<sequence>MLKASVVNWCVFMDVLERIKRQTSLVEELVRELEVEKSYRGVERLIQLVIQALLDLGLMIIATLVEGDQGCIQR</sequence>
<name>A0A7C5UUD9_9CREN</name>
<evidence type="ECO:0008006" key="2">
    <source>
        <dbReference type="Google" id="ProtNLM"/>
    </source>
</evidence>
<accession>A0A7C5UUD9</accession>
<dbReference type="InterPro" id="IPR037038">
    <property type="entry name" value="HepT-like_sf"/>
</dbReference>
<dbReference type="AlphaFoldDB" id="A0A7C5UUD9"/>
<comment type="caution">
    <text evidence="1">The sequence shown here is derived from an EMBL/GenBank/DDBJ whole genome shotgun (WGS) entry which is preliminary data.</text>
</comment>
<gene>
    <name evidence="1" type="ORF">ENL47_05630</name>
</gene>
<dbReference type="EMBL" id="DRUB01000106">
    <property type="protein sequence ID" value="HHR96286.1"/>
    <property type="molecule type" value="Genomic_DNA"/>
</dbReference>